<evidence type="ECO:0000313" key="4">
    <source>
        <dbReference type="Proteomes" id="UP000078437"/>
    </source>
</evidence>
<evidence type="ECO:0000256" key="1">
    <source>
        <dbReference type="SAM" id="MobiDB-lite"/>
    </source>
</evidence>
<dbReference type="InterPro" id="IPR036514">
    <property type="entry name" value="SGNH_hydro_sf"/>
</dbReference>
<dbReference type="STRING" id="453304.ATC03_02545"/>
<evidence type="ECO:0000259" key="2">
    <source>
        <dbReference type="Pfam" id="PF13472"/>
    </source>
</evidence>
<dbReference type="AlphaFoldDB" id="A0A191WC17"/>
<keyword evidence="4" id="KW-1185">Reference proteome</keyword>
<dbReference type="Gene3D" id="3.40.50.1110">
    <property type="entry name" value="SGNH hydrolase"/>
    <property type="match status" value="1"/>
</dbReference>
<evidence type="ECO:0000313" key="3">
    <source>
        <dbReference type="EMBL" id="ANJ25801.1"/>
    </source>
</evidence>
<reference evidence="3 4" key="1">
    <citation type="journal article" date="2016" name="Int. J. Syst. Evol. Microbiol.">
        <title>Agromyces aureus sp. nov., isolated from the rhizosphere of Salix caprea L. grown in a heavy-metal-contaminated soil.</title>
        <authorList>
            <person name="Corretto E."/>
            <person name="Antonielli L."/>
            <person name="Sessitsch A."/>
            <person name="Compant S."/>
            <person name="Gorfer M."/>
            <person name="Kuffner M."/>
            <person name="Brader G."/>
        </authorList>
    </citation>
    <scope>NUCLEOTIDE SEQUENCE [LARGE SCALE GENOMIC DNA]</scope>
    <source>
        <strain evidence="3 4">AR33</strain>
    </source>
</reference>
<dbReference type="RefSeq" id="WP_067872753.1">
    <property type="nucleotide sequence ID" value="NZ_CP013979.1"/>
</dbReference>
<accession>A0A191WC17</accession>
<dbReference type="InterPro" id="IPR053140">
    <property type="entry name" value="GDSL_Rv0518-like"/>
</dbReference>
<dbReference type="Proteomes" id="UP000078437">
    <property type="component" value="Chromosome"/>
</dbReference>
<dbReference type="OrthoDB" id="3465773at2"/>
<dbReference type="InterPro" id="IPR013830">
    <property type="entry name" value="SGNH_hydro"/>
</dbReference>
<gene>
    <name evidence="3" type="ORF">ATC03_02545</name>
</gene>
<proteinExistence type="predicted"/>
<sequence length="256" mass="27721">MFHSYAAIGDSFTEGVGDELPDGSVRGWADFVAMGLAIAAREPIGYANLAIRGRKLGPIVDEQLEVAIALKPEVISFNGGGNDMLRPRMDEQVTADRFRQAINRIRDEGIHVLMLSGANPTEHLPLGKVFDARGARLTTALIDLADVPGVTFVDNFNDRGLRDIRYWSADKLHLNSLGHARVASNVLTAIGVPVPDEWGVAEVAAAPAGLRSRNTAAYYREFVLPWIGRRLTGRSSGDGRTAKRATLEPLTPDSAH</sequence>
<protein>
    <submittedName>
        <fullName evidence="3">GDSL family lipase</fullName>
    </submittedName>
</protein>
<dbReference type="KEGG" id="agy:ATC03_02545"/>
<name>A0A191WC17_9MICO</name>
<dbReference type="EMBL" id="CP013979">
    <property type="protein sequence ID" value="ANJ25801.1"/>
    <property type="molecule type" value="Genomic_DNA"/>
</dbReference>
<dbReference type="Pfam" id="PF13472">
    <property type="entry name" value="Lipase_GDSL_2"/>
    <property type="match status" value="1"/>
</dbReference>
<dbReference type="PANTHER" id="PTHR43784:SF2">
    <property type="entry name" value="GDSL-LIKE LIPASE_ACYLHYDROLASE, PUTATIVE (AFU_ORTHOLOGUE AFUA_2G00820)-RELATED"/>
    <property type="match status" value="1"/>
</dbReference>
<dbReference type="PANTHER" id="PTHR43784">
    <property type="entry name" value="GDSL-LIKE LIPASE/ACYLHYDROLASE, PUTATIVE (AFU_ORTHOLOGUE AFUA_2G00820)-RELATED"/>
    <property type="match status" value="1"/>
</dbReference>
<dbReference type="SUPFAM" id="SSF52266">
    <property type="entry name" value="SGNH hydrolase"/>
    <property type="match status" value="1"/>
</dbReference>
<dbReference type="CDD" id="cd01832">
    <property type="entry name" value="SGNH_hydrolase_like_1"/>
    <property type="match status" value="1"/>
</dbReference>
<reference evidence="4" key="2">
    <citation type="submission" date="2016-01" db="EMBL/GenBank/DDBJ databases">
        <title>Complete genome sequence of Agromyces aureus AR33T and comparison with related organisms.</title>
        <authorList>
            <person name="Corretto E."/>
            <person name="Antonielli L."/>
            <person name="Sessitsch A."/>
            <person name="Brader G."/>
        </authorList>
    </citation>
    <scope>NUCLEOTIDE SEQUENCE [LARGE SCALE GENOMIC DNA]</scope>
    <source>
        <strain evidence="4">AR33</strain>
    </source>
</reference>
<feature type="domain" description="SGNH hydrolase-type esterase" evidence="2">
    <location>
        <begin position="7"/>
        <end position="181"/>
    </location>
</feature>
<organism evidence="3 4">
    <name type="scientific">Agromyces aureus</name>
    <dbReference type="NCBI Taxonomy" id="453304"/>
    <lineage>
        <taxon>Bacteria</taxon>
        <taxon>Bacillati</taxon>
        <taxon>Actinomycetota</taxon>
        <taxon>Actinomycetes</taxon>
        <taxon>Micrococcales</taxon>
        <taxon>Microbacteriaceae</taxon>
        <taxon>Agromyces</taxon>
    </lineage>
</organism>
<feature type="region of interest" description="Disordered" evidence="1">
    <location>
        <begin position="234"/>
        <end position="256"/>
    </location>
</feature>